<evidence type="ECO:0000313" key="2">
    <source>
        <dbReference type="EMBL" id="VFT80761.1"/>
    </source>
</evidence>
<protein>
    <submittedName>
        <fullName evidence="2">Aste57867_3600 protein</fullName>
    </submittedName>
</protein>
<name>A0A485KCF9_9STRA</name>
<evidence type="ECO:0000313" key="3">
    <source>
        <dbReference type="Proteomes" id="UP000332933"/>
    </source>
</evidence>
<reference evidence="1" key="2">
    <citation type="submission" date="2019-06" db="EMBL/GenBank/DDBJ databases">
        <title>Genomics analysis of Aphanomyces spp. identifies a new class of oomycete effector associated with host adaptation.</title>
        <authorList>
            <person name="Gaulin E."/>
        </authorList>
    </citation>
    <scope>NUCLEOTIDE SEQUENCE</scope>
    <source>
        <strain evidence="1">CBS 578.67</strain>
    </source>
</reference>
<accession>A0A485KCF9</accession>
<evidence type="ECO:0000313" key="1">
    <source>
        <dbReference type="EMBL" id="KAF0715033.1"/>
    </source>
</evidence>
<sequence>MVIRPFVHSFRLRKVVLPQLVAQWKLKRFKPHVVRVVAYLKAQVLKTKMRRTVLPALTAKVVLMDIAKHTHAMQRVSAYLRWRMRWTRYRRLVLHSLEFQTARAKILLASMPSLKLAMDAFMQVVKRRLVRWRLQHVLVEMVTKAKWKEHWSSVSKEEKSQLANDMFEMLAIEVDYE</sequence>
<proteinExistence type="predicted"/>
<dbReference type="EMBL" id="VJMH01000647">
    <property type="protein sequence ID" value="KAF0715033.1"/>
    <property type="molecule type" value="Genomic_DNA"/>
</dbReference>
<reference evidence="2 3" key="1">
    <citation type="submission" date="2019-03" db="EMBL/GenBank/DDBJ databases">
        <authorList>
            <person name="Gaulin E."/>
            <person name="Dumas B."/>
        </authorList>
    </citation>
    <scope>NUCLEOTIDE SEQUENCE [LARGE SCALE GENOMIC DNA]</scope>
    <source>
        <strain evidence="2">CBS 568.67</strain>
    </source>
</reference>
<dbReference type="Proteomes" id="UP000332933">
    <property type="component" value="Unassembled WGS sequence"/>
</dbReference>
<dbReference type="EMBL" id="CAADRA010000647">
    <property type="protein sequence ID" value="VFT80761.1"/>
    <property type="molecule type" value="Genomic_DNA"/>
</dbReference>
<organism evidence="2 3">
    <name type="scientific">Aphanomyces stellatus</name>
    <dbReference type="NCBI Taxonomy" id="120398"/>
    <lineage>
        <taxon>Eukaryota</taxon>
        <taxon>Sar</taxon>
        <taxon>Stramenopiles</taxon>
        <taxon>Oomycota</taxon>
        <taxon>Saprolegniomycetes</taxon>
        <taxon>Saprolegniales</taxon>
        <taxon>Verrucalvaceae</taxon>
        <taxon>Aphanomyces</taxon>
    </lineage>
</organism>
<dbReference type="AlphaFoldDB" id="A0A485KCF9"/>
<keyword evidence="3" id="KW-1185">Reference proteome</keyword>
<gene>
    <name evidence="2" type="primary">Aste57867_3600</name>
    <name evidence="1" type="ORF">As57867_003589</name>
    <name evidence="2" type="ORF">ASTE57867_3600</name>
</gene>